<gene>
    <name evidence="2" type="ORF">Dasosvirus24_2</name>
</gene>
<dbReference type="SUPFAM" id="SSF53756">
    <property type="entry name" value="UDP-Glycosyltransferase/glycogen phosphorylase"/>
    <property type="match status" value="1"/>
</dbReference>
<accession>A0A3G4ZS00</accession>
<dbReference type="EMBL" id="MK072065">
    <property type="protein sequence ID" value="AYV77668.1"/>
    <property type="molecule type" value="Genomic_DNA"/>
</dbReference>
<dbReference type="GO" id="GO:0016757">
    <property type="term" value="F:glycosyltransferase activity"/>
    <property type="evidence" value="ECO:0007669"/>
    <property type="project" value="InterPro"/>
</dbReference>
<dbReference type="Pfam" id="PF00534">
    <property type="entry name" value="Glycos_transf_1"/>
    <property type="match status" value="1"/>
</dbReference>
<feature type="domain" description="Glycosyl transferase family 1" evidence="1">
    <location>
        <begin position="91"/>
        <end position="224"/>
    </location>
</feature>
<evidence type="ECO:0000313" key="2">
    <source>
        <dbReference type="EMBL" id="AYV77668.1"/>
    </source>
</evidence>
<evidence type="ECO:0000259" key="1">
    <source>
        <dbReference type="Pfam" id="PF00534"/>
    </source>
</evidence>
<dbReference type="CDD" id="cd03801">
    <property type="entry name" value="GT4_PimA-like"/>
    <property type="match status" value="1"/>
</dbReference>
<protein>
    <submittedName>
        <fullName evidence="2">Glycosyltransferase</fullName>
    </submittedName>
</protein>
<dbReference type="InterPro" id="IPR001296">
    <property type="entry name" value="Glyco_trans_1"/>
</dbReference>
<keyword evidence="2" id="KW-0808">Transferase</keyword>
<sequence length="289" mass="33892">MLIPETCWDRIFQVAKLLRDTGVRVCAIPNIEIVRRSEIYKHNYFHKILANNYFCQEIFQKHLDIPCRYIGYACSDNKDIIDISHQKDISREIKFLFIGGMNVFSRKNVTRVLKAFVRAFEKNKNIRLTVTIQKLNLLEQDKRNILNQYLGHQAISIIQNHLTHEEIIDLYHTHHVFIQVSKHEGLGLGFYESISTNTPVITLNTPPHNEIIHNNVNGWIIDCYYKPMTDNNEALFQSAYFRPNKLRDKILEIALNPEIINTMITSLIQDKIQRHSSDVFGKIFLEEIN</sequence>
<proteinExistence type="predicted"/>
<dbReference type="PANTHER" id="PTHR46656:SF3">
    <property type="entry name" value="PUTATIVE-RELATED"/>
    <property type="match status" value="1"/>
</dbReference>
<dbReference type="Gene3D" id="3.40.50.2000">
    <property type="entry name" value="Glycogen Phosphorylase B"/>
    <property type="match status" value="1"/>
</dbReference>
<dbReference type="PANTHER" id="PTHR46656">
    <property type="entry name" value="PUTATIVE-RELATED"/>
    <property type="match status" value="1"/>
</dbReference>
<reference evidence="2" key="1">
    <citation type="submission" date="2018-10" db="EMBL/GenBank/DDBJ databases">
        <title>Hidden diversity of soil giant viruses.</title>
        <authorList>
            <person name="Schulz F."/>
            <person name="Alteio L."/>
            <person name="Goudeau D."/>
            <person name="Ryan E.M."/>
            <person name="Malmstrom R.R."/>
            <person name="Blanchard J."/>
            <person name="Woyke T."/>
        </authorList>
    </citation>
    <scope>NUCLEOTIDE SEQUENCE</scope>
    <source>
        <strain evidence="2">DSV1</strain>
    </source>
</reference>
<name>A0A3G4ZS00_9VIRU</name>
<organism evidence="2">
    <name type="scientific">Dasosvirus sp</name>
    <dbReference type="NCBI Taxonomy" id="2487764"/>
    <lineage>
        <taxon>Viruses</taxon>
        <taxon>Varidnaviria</taxon>
        <taxon>Bamfordvirae</taxon>
        <taxon>Nucleocytoviricota</taxon>
        <taxon>Megaviricetes</taxon>
        <taxon>Imitervirales</taxon>
        <taxon>Mimiviridae</taxon>
        <taxon>Klosneuvirinae</taxon>
    </lineage>
</organism>